<dbReference type="PIRSF" id="PIRSF031503">
    <property type="entry name" value="UCP031503_mp"/>
    <property type="match status" value="1"/>
</dbReference>
<dbReference type="InterPro" id="IPR014564">
    <property type="entry name" value="UCP031503_TM"/>
</dbReference>
<accession>A0ABZ2SS30</accession>
<dbReference type="Pfam" id="PF07907">
    <property type="entry name" value="YibE_F"/>
    <property type="match status" value="1"/>
</dbReference>
<feature type="transmembrane region" description="Helical" evidence="1">
    <location>
        <begin position="53"/>
        <end position="72"/>
    </location>
</feature>
<feature type="transmembrane region" description="Helical" evidence="1">
    <location>
        <begin position="78"/>
        <end position="97"/>
    </location>
</feature>
<organism evidence="2 3">
    <name type="scientific">Candidatus Enterococcus mangumiae</name>
    <dbReference type="NCBI Taxonomy" id="2230878"/>
    <lineage>
        <taxon>Bacteria</taxon>
        <taxon>Bacillati</taxon>
        <taxon>Bacillota</taxon>
        <taxon>Bacilli</taxon>
        <taxon>Lactobacillales</taxon>
        <taxon>Enterococcaceae</taxon>
        <taxon>Enterococcus</taxon>
    </lineage>
</organism>
<dbReference type="Proteomes" id="UP000664360">
    <property type="component" value="Chromosome"/>
</dbReference>
<evidence type="ECO:0000256" key="1">
    <source>
        <dbReference type="SAM" id="Phobius"/>
    </source>
</evidence>
<feature type="transmembrane region" description="Helical" evidence="1">
    <location>
        <begin position="177"/>
        <end position="201"/>
    </location>
</feature>
<gene>
    <name evidence="2" type="ORF">DOK79_000074</name>
</gene>
<dbReference type="InterPro" id="IPR012507">
    <property type="entry name" value="YibE_F"/>
</dbReference>
<feature type="transmembrane region" description="Helical" evidence="1">
    <location>
        <begin position="30"/>
        <end position="46"/>
    </location>
</feature>
<keyword evidence="1" id="KW-0812">Transmembrane</keyword>
<sequence length="252" mass="27957">MNVLLLLTLLLVLLIFLVGGKNGLYTILGLFANVLLFFLLLLLYHFRLPVLPSAVGIFLLITCVTLFFVNGYNLKMKAAFVSVVFFLVVFLFVTPLLSELAIQGFTRIELDELTGFDLHVSLDFLALTRAILLISVSGAVLDASVSIASATYEVYLANPVQTYRELVRSSLRIGRKILATTVTTLVFAFMGNCLALILWFIDLELSFGQLINEKTFVLEYVTVMITTSAAILVLPITSVISSFFFTRQEKSS</sequence>
<name>A0ABZ2SS30_9ENTE</name>
<keyword evidence="3" id="KW-1185">Reference proteome</keyword>
<dbReference type="PANTHER" id="PTHR41771:SF1">
    <property type="entry name" value="MEMBRANE PROTEIN"/>
    <property type="match status" value="1"/>
</dbReference>
<dbReference type="EMBL" id="CP147250">
    <property type="protein sequence ID" value="WYJ78571.1"/>
    <property type="molecule type" value="Genomic_DNA"/>
</dbReference>
<proteinExistence type="predicted"/>
<feature type="transmembrane region" description="Helical" evidence="1">
    <location>
        <begin position="221"/>
        <end position="245"/>
    </location>
</feature>
<dbReference type="RefSeq" id="WP_206853672.1">
    <property type="nucleotide sequence ID" value="NZ_CP147250.1"/>
</dbReference>
<keyword evidence="1" id="KW-1133">Transmembrane helix</keyword>
<protein>
    <recommendedName>
        <fullName evidence="4">YibE/F family protein</fullName>
    </recommendedName>
</protein>
<evidence type="ECO:0008006" key="4">
    <source>
        <dbReference type="Google" id="ProtNLM"/>
    </source>
</evidence>
<keyword evidence="1" id="KW-0472">Membrane</keyword>
<evidence type="ECO:0000313" key="3">
    <source>
        <dbReference type="Proteomes" id="UP000664360"/>
    </source>
</evidence>
<reference evidence="2 3" key="1">
    <citation type="submission" date="2024-03" db="EMBL/GenBank/DDBJ databases">
        <title>The Genome Sequence of Enterococcus sp. DIV1094.</title>
        <authorList>
            <consortium name="The Broad Institute Genomics Platform"/>
            <consortium name="The Broad Institute Microbial Omics Core"/>
            <consortium name="The Broad Institute Genomic Center for Infectious Diseases"/>
            <person name="Earl A."/>
            <person name="Manson A."/>
            <person name="Gilmore M."/>
            <person name="Schwartman J."/>
            <person name="Shea T."/>
            <person name="Abouelleil A."/>
            <person name="Cao P."/>
            <person name="Chapman S."/>
            <person name="Cusick C."/>
            <person name="Young S."/>
            <person name="Neafsey D."/>
            <person name="Nusbaum C."/>
            <person name="Birren B."/>
        </authorList>
    </citation>
    <scope>NUCLEOTIDE SEQUENCE [LARGE SCALE GENOMIC DNA]</scope>
    <source>
        <strain evidence="2 3">DIV1094</strain>
    </source>
</reference>
<dbReference type="PANTHER" id="PTHR41771">
    <property type="entry name" value="MEMBRANE PROTEIN-RELATED"/>
    <property type="match status" value="1"/>
</dbReference>
<evidence type="ECO:0000313" key="2">
    <source>
        <dbReference type="EMBL" id="WYJ78571.1"/>
    </source>
</evidence>